<name>A0A6J6KHY8_9ZZZZ</name>
<reference evidence="3" key="1">
    <citation type="submission" date="2020-05" db="EMBL/GenBank/DDBJ databases">
        <authorList>
            <person name="Chiriac C."/>
            <person name="Salcher M."/>
            <person name="Ghai R."/>
            <person name="Kavagutti S V."/>
        </authorList>
    </citation>
    <scope>NUCLEOTIDE SEQUENCE</scope>
</reference>
<evidence type="ECO:0000313" key="3">
    <source>
        <dbReference type="EMBL" id="CAB4647834.1"/>
    </source>
</evidence>
<dbReference type="InterPro" id="IPR018649">
    <property type="entry name" value="SHOCT"/>
</dbReference>
<feature type="transmembrane region" description="Helical" evidence="1">
    <location>
        <begin position="64"/>
        <end position="86"/>
    </location>
</feature>
<protein>
    <submittedName>
        <fullName evidence="3">Unannotated protein</fullName>
    </submittedName>
</protein>
<feature type="transmembrane region" description="Helical" evidence="1">
    <location>
        <begin position="37"/>
        <end position="58"/>
    </location>
</feature>
<feature type="transmembrane region" description="Helical" evidence="1">
    <location>
        <begin position="91"/>
        <end position="110"/>
    </location>
</feature>
<dbReference type="EMBL" id="CAEZWL010000004">
    <property type="protein sequence ID" value="CAB4647834.1"/>
    <property type="molecule type" value="Genomic_DNA"/>
</dbReference>
<dbReference type="AlphaFoldDB" id="A0A6J6KHY8"/>
<organism evidence="3">
    <name type="scientific">freshwater metagenome</name>
    <dbReference type="NCBI Taxonomy" id="449393"/>
    <lineage>
        <taxon>unclassified sequences</taxon>
        <taxon>metagenomes</taxon>
        <taxon>ecological metagenomes</taxon>
    </lineage>
</organism>
<evidence type="ECO:0000259" key="2">
    <source>
        <dbReference type="Pfam" id="PF09851"/>
    </source>
</evidence>
<feature type="transmembrane region" description="Helical" evidence="1">
    <location>
        <begin position="130"/>
        <end position="150"/>
    </location>
</feature>
<keyword evidence="1" id="KW-0472">Membrane</keyword>
<keyword evidence="1" id="KW-1133">Transmembrane helix</keyword>
<feature type="transmembrane region" description="Helical" evidence="1">
    <location>
        <begin position="6"/>
        <end position="25"/>
    </location>
</feature>
<gene>
    <name evidence="3" type="ORF">UFOPK2243_00280</name>
</gene>
<dbReference type="Pfam" id="PF09851">
    <property type="entry name" value="SHOCT"/>
    <property type="match status" value="1"/>
</dbReference>
<sequence>MTPTFPRALFAAASGIFAISFIQDTSFIFRDEYQLNWLFYVGMGTTLIQITLLAPPIFLVGKRVVAAISVISVYIVQFLFGVLAIIRDLEYLFDFGIRGFFQYWILPMLFIPNYMPGTSFESLFFETGSYLRFIGIFLGILGAILTFVTVRSENQKSTSVGQNPSTAQMFVPSRSSGMQPSHVNSREAIDQVERLGDLLKKGLITQEEFDIKKRQILGL</sequence>
<keyword evidence="1" id="KW-0812">Transmembrane</keyword>
<evidence type="ECO:0000256" key="1">
    <source>
        <dbReference type="SAM" id="Phobius"/>
    </source>
</evidence>
<proteinExistence type="predicted"/>
<feature type="domain" description="SHOCT" evidence="2">
    <location>
        <begin position="190"/>
        <end position="217"/>
    </location>
</feature>
<accession>A0A6J6KHY8</accession>